<feature type="transmembrane region" description="Helical" evidence="1">
    <location>
        <begin position="100"/>
        <end position="122"/>
    </location>
</feature>
<organism evidence="2 3">
    <name type="scientific">Mycena citricolor</name>
    <dbReference type="NCBI Taxonomy" id="2018698"/>
    <lineage>
        <taxon>Eukaryota</taxon>
        <taxon>Fungi</taxon>
        <taxon>Dikarya</taxon>
        <taxon>Basidiomycota</taxon>
        <taxon>Agaricomycotina</taxon>
        <taxon>Agaricomycetes</taxon>
        <taxon>Agaricomycetidae</taxon>
        <taxon>Agaricales</taxon>
        <taxon>Marasmiineae</taxon>
        <taxon>Mycenaceae</taxon>
        <taxon>Mycena</taxon>
    </lineage>
</organism>
<feature type="transmembrane region" description="Helical" evidence="1">
    <location>
        <begin position="424"/>
        <end position="447"/>
    </location>
</feature>
<gene>
    <name evidence="2" type="ORF">MYCIT1_LOCUS8377</name>
</gene>
<feature type="transmembrane region" description="Helical" evidence="1">
    <location>
        <begin position="45"/>
        <end position="66"/>
    </location>
</feature>
<keyword evidence="1" id="KW-0812">Transmembrane</keyword>
<evidence type="ECO:0000256" key="1">
    <source>
        <dbReference type="SAM" id="Phobius"/>
    </source>
</evidence>
<keyword evidence="1" id="KW-1133">Transmembrane helix</keyword>
<feature type="transmembrane region" description="Helical" evidence="1">
    <location>
        <begin position="73"/>
        <end position="94"/>
    </location>
</feature>
<evidence type="ECO:0000313" key="2">
    <source>
        <dbReference type="EMBL" id="CAK5266551.1"/>
    </source>
</evidence>
<protein>
    <recommendedName>
        <fullName evidence="4">Transmembrane protein</fullName>
    </recommendedName>
</protein>
<proteinExistence type="predicted"/>
<reference evidence="2" key="1">
    <citation type="submission" date="2023-11" db="EMBL/GenBank/DDBJ databases">
        <authorList>
            <person name="De Vega J J."/>
            <person name="De Vega J J."/>
        </authorList>
    </citation>
    <scope>NUCLEOTIDE SEQUENCE</scope>
</reference>
<keyword evidence="1" id="KW-0472">Membrane</keyword>
<dbReference type="Proteomes" id="UP001295794">
    <property type="component" value="Unassembled WGS sequence"/>
</dbReference>
<dbReference type="AlphaFoldDB" id="A0AAD2GZL4"/>
<keyword evidence="3" id="KW-1185">Reference proteome</keyword>
<sequence>MPVSDLLWSPVLRVYTHRLLLLALVVRSLPFVLPPSPKFASSGGAAYALLLGVSIGAAPFAVVHHLSCVRLRLYAWLDVLLTVLEVSAFVFFLSEYEAAGGAYAFLIVILLLLCVSLCFKLATASQTPGSIWSMKIALLGRCTPINPPYTPWRILLGRSLARPLVRGESGGIIVLRALVLVAITLGIPCLAVYYIVWLPINNSVVSYESARQWSIGKLAFVDVTPQFALISSEFSSSWSLAVPTFLNITHVYKAAALGGGASGPKPVCSSKEVYNASTVPGMVANCNNLSWIQLLSMQLTIQFPPTAVSTDVANVFPGAAGDVADLLMFSDPIPVVPNVNLVASVSWTRRDLTPVRTSFFVAVFPRPKVVYSLHLEGIVQIPLPAAGLPANTSLLTIVQRVSSPTSYVKDYASSSPTEGLSVLGGFWTAIDGVFAWLFGASVLYFLLARRHLSALGALHIFQRGTLIRRWHEDFPQLLEEGGQPGSESAGVVAFIRERLLDVHEGNSGLPETGESGSAVKRDEMETVQLVPLRDQP</sequence>
<name>A0AAD2GZL4_9AGAR</name>
<dbReference type="EMBL" id="CAVNYO010000109">
    <property type="protein sequence ID" value="CAK5266551.1"/>
    <property type="molecule type" value="Genomic_DNA"/>
</dbReference>
<evidence type="ECO:0000313" key="3">
    <source>
        <dbReference type="Proteomes" id="UP001295794"/>
    </source>
</evidence>
<accession>A0AAD2GZL4</accession>
<feature type="transmembrane region" description="Helical" evidence="1">
    <location>
        <begin position="173"/>
        <end position="197"/>
    </location>
</feature>
<comment type="caution">
    <text evidence="2">The sequence shown here is derived from an EMBL/GenBank/DDBJ whole genome shotgun (WGS) entry which is preliminary data.</text>
</comment>
<evidence type="ECO:0008006" key="4">
    <source>
        <dbReference type="Google" id="ProtNLM"/>
    </source>
</evidence>